<keyword evidence="3" id="KW-1185">Reference proteome</keyword>
<reference evidence="2 3" key="1">
    <citation type="submission" date="2015-02" db="EMBL/GenBank/DDBJ databases">
        <title>Single-cell genomics of uncultivated deep-branching MTB reveals a conserved set of magnetosome genes.</title>
        <authorList>
            <person name="Kolinko S."/>
            <person name="Richter M."/>
            <person name="Glockner F.O."/>
            <person name="Brachmann A."/>
            <person name="Schuler D."/>
        </authorList>
    </citation>
    <scope>NUCLEOTIDE SEQUENCE [LARGE SCALE GENOMIC DNA]</scope>
    <source>
        <strain evidence="2">TM-1</strain>
    </source>
</reference>
<dbReference type="AlphaFoldDB" id="A0A0F3GXC9"/>
<dbReference type="EMBL" id="LACI01002460">
    <property type="protein sequence ID" value="KJU81983.1"/>
    <property type="molecule type" value="Genomic_DNA"/>
</dbReference>
<comment type="caution">
    <text evidence="2">The sequence shown here is derived from an EMBL/GenBank/DDBJ whole genome shotgun (WGS) entry which is preliminary data.</text>
</comment>
<dbReference type="Proteomes" id="UP000033423">
    <property type="component" value="Unassembled WGS sequence"/>
</dbReference>
<protein>
    <submittedName>
        <fullName evidence="2">Uncharacterized protein</fullName>
    </submittedName>
</protein>
<evidence type="ECO:0000313" key="3">
    <source>
        <dbReference type="Proteomes" id="UP000033423"/>
    </source>
</evidence>
<proteinExistence type="predicted"/>
<organism evidence="2 3">
    <name type="scientific">Candidatus Magnetobacterium bavaricum</name>
    <dbReference type="NCBI Taxonomy" id="29290"/>
    <lineage>
        <taxon>Bacteria</taxon>
        <taxon>Pseudomonadati</taxon>
        <taxon>Nitrospirota</taxon>
        <taxon>Thermodesulfovibrionia</taxon>
        <taxon>Thermodesulfovibrionales</taxon>
        <taxon>Candidatus Magnetobacteriaceae</taxon>
        <taxon>Candidatus Magnetobacterium</taxon>
    </lineage>
</organism>
<evidence type="ECO:0000313" key="2">
    <source>
        <dbReference type="EMBL" id="KJU85333.1"/>
    </source>
</evidence>
<evidence type="ECO:0000313" key="1">
    <source>
        <dbReference type="EMBL" id="KJU81983.1"/>
    </source>
</evidence>
<accession>A0A0F3GXC9</accession>
<gene>
    <name evidence="2" type="ORF">MBAV_002475</name>
    <name evidence="1" type="ORF">MBAV_005823</name>
</gene>
<sequence length="106" mass="10926">MGVSAVPLTWNLNAGTLRINLVEVDPCGDCKGICPEGKAILIGEADITIRPVKVIGAISASGPVSCQRGPMHNTVIAIAAVIIGITVNVDTRQSVPQCQVLALVLV</sequence>
<name>A0A0F3GXC9_9BACT</name>
<dbReference type="EMBL" id="LACI01001068">
    <property type="protein sequence ID" value="KJU85333.1"/>
    <property type="molecule type" value="Genomic_DNA"/>
</dbReference>